<dbReference type="EMBL" id="JBHILM010000017">
    <property type="protein sequence ID" value="MFB5682366.1"/>
    <property type="molecule type" value="Genomic_DNA"/>
</dbReference>
<dbReference type="PANTHER" id="PTHR43479:SF7">
    <property type="entry name" value="TETR-FAMILY TRANSCRIPTIONAL REGULATOR"/>
    <property type="match status" value="1"/>
</dbReference>
<organism evidence="4 5">
    <name type="scientific">Paenibacillus terreus</name>
    <dbReference type="NCBI Taxonomy" id="1387834"/>
    <lineage>
        <taxon>Bacteria</taxon>
        <taxon>Bacillati</taxon>
        <taxon>Bacillota</taxon>
        <taxon>Bacilli</taxon>
        <taxon>Bacillales</taxon>
        <taxon>Paenibacillaceae</taxon>
        <taxon>Paenibacillus</taxon>
    </lineage>
</organism>
<dbReference type="Gene3D" id="1.10.357.10">
    <property type="entry name" value="Tetracycline Repressor, domain 2"/>
    <property type="match status" value="1"/>
</dbReference>
<evidence type="ECO:0000313" key="5">
    <source>
        <dbReference type="Proteomes" id="UP001580407"/>
    </source>
</evidence>
<evidence type="ECO:0000259" key="3">
    <source>
        <dbReference type="PROSITE" id="PS50977"/>
    </source>
</evidence>
<dbReference type="RefSeq" id="WP_375526126.1">
    <property type="nucleotide sequence ID" value="NZ_JBHILM010000017.1"/>
</dbReference>
<dbReference type="PROSITE" id="PS50977">
    <property type="entry name" value="HTH_TETR_2"/>
    <property type="match status" value="1"/>
</dbReference>
<evidence type="ECO:0000256" key="1">
    <source>
        <dbReference type="ARBA" id="ARBA00023125"/>
    </source>
</evidence>
<comment type="caution">
    <text evidence="4">The sequence shown here is derived from an EMBL/GenBank/DDBJ whole genome shotgun (WGS) entry which is preliminary data.</text>
</comment>
<keyword evidence="1 2" id="KW-0238">DNA-binding</keyword>
<feature type="domain" description="HTH tetR-type" evidence="3">
    <location>
        <begin position="11"/>
        <end position="73"/>
    </location>
</feature>
<evidence type="ECO:0000256" key="2">
    <source>
        <dbReference type="PROSITE-ProRule" id="PRU00335"/>
    </source>
</evidence>
<dbReference type="PANTHER" id="PTHR43479">
    <property type="entry name" value="ACREF/ENVCD OPERON REPRESSOR-RELATED"/>
    <property type="match status" value="1"/>
</dbReference>
<protein>
    <submittedName>
        <fullName evidence="4">TetR/AcrR family transcriptional regulator</fullName>
    </submittedName>
</protein>
<dbReference type="InterPro" id="IPR050624">
    <property type="entry name" value="HTH-type_Tx_Regulator"/>
</dbReference>
<sequence length="195" mass="22412">MPTNTNDPRVKRTRQLLMQAFMELLEERKNNVSSITVQDITAYATVNRSTFYAHFEDKFAFLESWMRDKFQKKLKDELPNVALSDIGSLRTLILIVFDFLFCTRPYMTSTDNQYETLFEAAMQKELYNLLFTWLSEQSEPSVSREMVETAALIASWGIFGSAVEWSRHPQYRSAEDMVQDVLAVVAAGLAPVIGQ</sequence>
<gene>
    <name evidence="4" type="ORF">ACE3NQ_15675</name>
</gene>
<dbReference type="Proteomes" id="UP001580407">
    <property type="component" value="Unassembled WGS sequence"/>
</dbReference>
<dbReference type="InterPro" id="IPR001647">
    <property type="entry name" value="HTH_TetR"/>
</dbReference>
<proteinExistence type="predicted"/>
<evidence type="ECO:0000313" key="4">
    <source>
        <dbReference type="EMBL" id="MFB5682366.1"/>
    </source>
</evidence>
<reference evidence="4 5" key="1">
    <citation type="submission" date="2024-09" db="EMBL/GenBank/DDBJ databases">
        <authorList>
            <person name="Ruan L."/>
        </authorList>
    </citation>
    <scope>NUCLEOTIDE SEQUENCE [LARGE SCALE GENOMIC DNA]</scope>
    <source>
        <strain evidence="4 5">D33</strain>
    </source>
</reference>
<keyword evidence="5" id="KW-1185">Reference proteome</keyword>
<dbReference type="InterPro" id="IPR009057">
    <property type="entry name" value="Homeodomain-like_sf"/>
</dbReference>
<accession>A0ABV5B9J5</accession>
<name>A0ABV5B9J5_9BACL</name>
<feature type="DNA-binding region" description="H-T-H motif" evidence="2">
    <location>
        <begin position="36"/>
        <end position="55"/>
    </location>
</feature>
<dbReference type="SUPFAM" id="SSF46689">
    <property type="entry name" value="Homeodomain-like"/>
    <property type="match status" value="1"/>
</dbReference>